<evidence type="ECO:0000313" key="5">
    <source>
        <dbReference type="Proteomes" id="UP000321598"/>
    </source>
</evidence>
<dbReference type="AlphaFoldDB" id="A0A2T7BSP4"/>
<protein>
    <submittedName>
        <fullName evidence="3">Uncharacterized protein</fullName>
    </submittedName>
</protein>
<evidence type="ECO:0000313" key="3">
    <source>
        <dbReference type="EMBL" id="SUJ10474.1"/>
    </source>
</evidence>
<evidence type="ECO:0000313" key="2">
    <source>
        <dbReference type="EMBL" id="GEQ01146.1"/>
    </source>
</evidence>
<organism evidence="3 4">
    <name type="scientific">Staphylococcus arlettae</name>
    <dbReference type="NCBI Taxonomy" id="29378"/>
    <lineage>
        <taxon>Bacteria</taxon>
        <taxon>Bacillati</taxon>
        <taxon>Bacillota</taxon>
        <taxon>Bacilli</taxon>
        <taxon>Bacillales</taxon>
        <taxon>Staphylococcaceae</taxon>
        <taxon>Staphylococcus</taxon>
    </lineage>
</organism>
<reference evidence="2 5" key="2">
    <citation type="submission" date="2019-07" db="EMBL/GenBank/DDBJ databases">
        <title>Whole genome shotgun sequence of Staphylococcus arlettae NBRC 109765.</title>
        <authorList>
            <person name="Hosoyama A."/>
            <person name="Uohara A."/>
            <person name="Ohji S."/>
            <person name="Ichikawa N."/>
        </authorList>
    </citation>
    <scope>NUCLEOTIDE SEQUENCE [LARGE SCALE GENOMIC DNA]</scope>
    <source>
        <strain evidence="2 5">NBRC 109765</strain>
    </source>
</reference>
<dbReference type="EMBL" id="BKAV01000027">
    <property type="protein sequence ID" value="GEQ01146.1"/>
    <property type="molecule type" value="Genomic_DNA"/>
</dbReference>
<feature type="transmembrane region" description="Helical" evidence="1">
    <location>
        <begin position="6"/>
        <end position="28"/>
    </location>
</feature>
<dbReference type="GeneID" id="97286797"/>
<name>A0A2T7BSP4_9STAP</name>
<keyword evidence="5" id="KW-1185">Reference proteome</keyword>
<gene>
    <name evidence="3" type="ORF">NCTC12413_00449</name>
    <name evidence="2" type="ORF">SAR03_21830</name>
</gene>
<dbReference type="Proteomes" id="UP000321598">
    <property type="component" value="Unassembled WGS sequence"/>
</dbReference>
<keyword evidence="1" id="KW-0472">Membrane</keyword>
<evidence type="ECO:0000313" key="4">
    <source>
        <dbReference type="Proteomes" id="UP000254956"/>
    </source>
</evidence>
<accession>A0A2T7BSP4</accession>
<feature type="transmembrane region" description="Helical" evidence="1">
    <location>
        <begin position="40"/>
        <end position="58"/>
    </location>
</feature>
<feature type="transmembrane region" description="Helical" evidence="1">
    <location>
        <begin position="64"/>
        <end position="84"/>
    </location>
</feature>
<dbReference type="Proteomes" id="UP000254956">
    <property type="component" value="Unassembled WGS sequence"/>
</dbReference>
<dbReference type="EMBL" id="UGZE01000001">
    <property type="protein sequence ID" value="SUJ10474.1"/>
    <property type="molecule type" value="Genomic_DNA"/>
</dbReference>
<sequence length="87" mass="9894">MSKQIFLDIVNLCSIGLFYLLLIVLTLFTLDYFNMHTSGSLFLLSLSSMTVIQIFNHAEFNGLLTLFSLVTVVVIACKSIHLYIMER</sequence>
<keyword evidence="1" id="KW-1133">Transmembrane helix</keyword>
<proteinExistence type="predicted"/>
<dbReference type="RefSeq" id="WP_002509555.1">
    <property type="nucleotide sequence ID" value="NZ_AP019698.1"/>
</dbReference>
<reference evidence="3 4" key="1">
    <citation type="submission" date="2018-06" db="EMBL/GenBank/DDBJ databases">
        <authorList>
            <consortium name="Pathogen Informatics"/>
            <person name="Doyle S."/>
        </authorList>
    </citation>
    <scope>NUCLEOTIDE SEQUENCE [LARGE SCALE GENOMIC DNA]</scope>
    <source>
        <strain evidence="3 4">NCTC12413</strain>
    </source>
</reference>
<evidence type="ECO:0000256" key="1">
    <source>
        <dbReference type="SAM" id="Phobius"/>
    </source>
</evidence>
<keyword evidence="1" id="KW-0812">Transmembrane</keyword>